<accession>A0A8S9GSP1</accession>
<reference evidence="1" key="1">
    <citation type="submission" date="2019-12" db="EMBL/GenBank/DDBJ databases">
        <title>Genome sequencing and annotation of Brassica cretica.</title>
        <authorList>
            <person name="Studholme D.J."/>
            <person name="Sarris P.F."/>
        </authorList>
    </citation>
    <scope>NUCLEOTIDE SEQUENCE</scope>
    <source>
        <strain evidence="1">PFS-001/15</strain>
        <tissue evidence="1">Leaf</tissue>
    </source>
</reference>
<name>A0A8S9GSP1_BRACR</name>
<proteinExistence type="predicted"/>
<sequence>MAVEMAIGLYRPALSRPAAVHGECGSWRYRPARDAVTRSAIQSRPIVAKEKMKKEDETEKRLFLD</sequence>
<dbReference type="Proteomes" id="UP000712281">
    <property type="component" value="Unassembled WGS sequence"/>
</dbReference>
<organism evidence="1 2">
    <name type="scientific">Brassica cretica</name>
    <name type="common">Mustard</name>
    <dbReference type="NCBI Taxonomy" id="69181"/>
    <lineage>
        <taxon>Eukaryota</taxon>
        <taxon>Viridiplantae</taxon>
        <taxon>Streptophyta</taxon>
        <taxon>Embryophyta</taxon>
        <taxon>Tracheophyta</taxon>
        <taxon>Spermatophyta</taxon>
        <taxon>Magnoliopsida</taxon>
        <taxon>eudicotyledons</taxon>
        <taxon>Gunneridae</taxon>
        <taxon>Pentapetalae</taxon>
        <taxon>rosids</taxon>
        <taxon>malvids</taxon>
        <taxon>Brassicales</taxon>
        <taxon>Brassicaceae</taxon>
        <taxon>Brassiceae</taxon>
        <taxon>Brassica</taxon>
    </lineage>
</organism>
<dbReference type="EMBL" id="QGKW02001940">
    <property type="protein sequence ID" value="KAF2554498.1"/>
    <property type="molecule type" value="Genomic_DNA"/>
</dbReference>
<evidence type="ECO:0000313" key="1">
    <source>
        <dbReference type="EMBL" id="KAF2554498.1"/>
    </source>
</evidence>
<evidence type="ECO:0000313" key="2">
    <source>
        <dbReference type="Proteomes" id="UP000712281"/>
    </source>
</evidence>
<comment type="caution">
    <text evidence="1">The sequence shown here is derived from an EMBL/GenBank/DDBJ whole genome shotgun (WGS) entry which is preliminary data.</text>
</comment>
<protein>
    <submittedName>
        <fullName evidence="1">Uncharacterized protein</fullName>
    </submittedName>
</protein>
<gene>
    <name evidence="1" type="ORF">F2Q68_00014301</name>
</gene>